<evidence type="ECO:0000313" key="2">
    <source>
        <dbReference type="EMBL" id="GLI53833.1"/>
    </source>
</evidence>
<sequence length="156" mass="17735">MKLRFIINFVILLSLIASISWAEIVTVITKENAIRESPRFFSPVKALVKYNDTLDVITKEGDWLKVKFKNKIGYIHRTAVEKRTASTSGISLQKKTGTTEDEITLAGKGFNSQVEKAYKDKHPEMKYEFVDKVEKYDISEKDLISFIKAGGLSEPK</sequence>
<comment type="caution">
    <text evidence="2">The sequence shown here is derived from an EMBL/GenBank/DDBJ whole genome shotgun (WGS) entry which is preliminary data.</text>
</comment>
<protein>
    <recommendedName>
        <fullName evidence="1">SH3b domain-containing protein</fullName>
    </recommendedName>
</protein>
<dbReference type="InterPro" id="IPR003646">
    <property type="entry name" value="SH3-like_bac-type"/>
</dbReference>
<reference evidence="2" key="1">
    <citation type="submission" date="2022-12" db="EMBL/GenBank/DDBJ databases">
        <title>Reference genome sequencing for broad-spectrum identification of bacterial and archaeal isolates by mass spectrometry.</title>
        <authorList>
            <person name="Sekiguchi Y."/>
            <person name="Tourlousse D.M."/>
        </authorList>
    </citation>
    <scope>NUCLEOTIDE SEQUENCE</scope>
    <source>
        <strain evidence="2">TSL-P1</strain>
    </source>
</reference>
<dbReference type="EMBL" id="BSDX01000001">
    <property type="protein sequence ID" value="GLI53833.1"/>
    <property type="molecule type" value="Genomic_DNA"/>
</dbReference>
<dbReference type="Gene3D" id="2.30.30.40">
    <property type="entry name" value="SH3 Domains"/>
    <property type="match status" value="1"/>
</dbReference>
<feature type="domain" description="SH3b" evidence="1">
    <location>
        <begin position="34"/>
        <end position="78"/>
    </location>
</feature>
<organism evidence="2 3">
    <name type="scientific">Thermodesulfovibrio yellowstonii</name>
    <dbReference type="NCBI Taxonomy" id="28262"/>
    <lineage>
        <taxon>Bacteria</taxon>
        <taxon>Pseudomonadati</taxon>
        <taxon>Nitrospirota</taxon>
        <taxon>Thermodesulfovibrionia</taxon>
        <taxon>Thermodesulfovibrionales</taxon>
        <taxon>Thermodesulfovibrionaceae</taxon>
        <taxon>Thermodesulfovibrio</taxon>
    </lineage>
</organism>
<dbReference type="Proteomes" id="UP001144297">
    <property type="component" value="Unassembled WGS sequence"/>
</dbReference>
<proteinExistence type="predicted"/>
<dbReference type="Pfam" id="PF08239">
    <property type="entry name" value="SH3_3"/>
    <property type="match status" value="1"/>
</dbReference>
<keyword evidence="3" id="KW-1185">Reference proteome</keyword>
<gene>
    <name evidence="2" type="ORF">TISLANDTSLP1_15260</name>
</gene>
<evidence type="ECO:0000259" key="1">
    <source>
        <dbReference type="Pfam" id="PF08239"/>
    </source>
</evidence>
<name>A0A9W6GGZ0_9BACT</name>
<dbReference type="AlphaFoldDB" id="A0A9W6GGZ0"/>
<accession>A0A9W6GGZ0</accession>
<evidence type="ECO:0000313" key="3">
    <source>
        <dbReference type="Proteomes" id="UP001144297"/>
    </source>
</evidence>